<reference evidence="1" key="1">
    <citation type="submission" date="2022-02" db="EMBL/GenBank/DDBJ databases">
        <title>Plant Genome Project.</title>
        <authorList>
            <person name="Zhang R.-G."/>
        </authorList>
    </citation>
    <scope>NUCLEOTIDE SEQUENCE</scope>
    <source>
        <strain evidence="1">AT1</strain>
    </source>
</reference>
<gene>
    <name evidence="1" type="ORF">RHMOL_Rhmol10G0127700</name>
</gene>
<keyword evidence="2" id="KW-1185">Reference proteome</keyword>
<sequence length="415" mass="47568">MAASSPDELRELIELIYCGSLFQVLDEEEVVESDKLIAEERGKVNRDKHDLARIVEVVQDVVPHVASDFLGSHLELFNSCYASLVKKSEDEEIRELIHTLVTSDPFRTRQVFHQGAGSKKQWLGGTLHEWIEEADFRTNCLALNAVFRELFRGNLIPDDVAHLMTLLGNYNRDNDDIIFHHSCLWTPIEMVKNVFLFRLEMAMNAGTQSIWDAANNVPEEFQDWSFHICKHPVYKRALDASVEEMRGKSSAKEEEGESQKYPNLSYVDSKDVKLLGGATLLSFMRMCFVHMYLHAREEEDARAKARSLRAVEKKKFNTRKIRSWQQTENELNLQKLPLSLLLVAPRPVDVRVKKSARITVDGIATGWAIPTFTWDVVVEMDACLLTLAKRSALKERARWRKIIDVADPQRQGLMA</sequence>
<organism evidence="1 2">
    <name type="scientific">Rhododendron molle</name>
    <name type="common">Chinese azalea</name>
    <name type="synonym">Azalea mollis</name>
    <dbReference type="NCBI Taxonomy" id="49168"/>
    <lineage>
        <taxon>Eukaryota</taxon>
        <taxon>Viridiplantae</taxon>
        <taxon>Streptophyta</taxon>
        <taxon>Embryophyta</taxon>
        <taxon>Tracheophyta</taxon>
        <taxon>Spermatophyta</taxon>
        <taxon>Magnoliopsida</taxon>
        <taxon>eudicotyledons</taxon>
        <taxon>Gunneridae</taxon>
        <taxon>Pentapetalae</taxon>
        <taxon>asterids</taxon>
        <taxon>Ericales</taxon>
        <taxon>Ericaceae</taxon>
        <taxon>Ericoideae</taxon>
        <taxon>Rhodoreae</taxon>
        <taxon>Rhododendron</taxon>
    </lineage>
</organism>
<comment type="caution">
    <text evidence="1">The sequence shown here is derived from an EMBL/GenBank/DDBJ whole genome shotgun (WGS) entry which is preliminary data.</text>
</comment>
<dbReference type="EMBL" id="CM046397">
    <property type="protein sequence ID" value="KAI8534838.1"/>
    <property type="molecule type" value="Genomic_DNA"/>
</dbReference>
<evidence type="ECO:0000313" key="2">
    <source>
        <dbReference type="Proteomes" id="UP001062846"/>
    </source>
</evidence>
<name>A0ACC0M3B7_RHOML</name>
<dbReference type="Proteomes" id="UP001062846">
    <property type="component" value="Chromosome 10"/>
</dbReference>
<protein>
    <submittedName>
        <fullName evidence="1">Uncharacterized protein</fullName>
    </submittedName>
</protein>
<evidence type="ECO:0000313" key="1">
    <source>
        <dbReference type="EMBL" id="KAI8534838.1"/>
    </source>
</evidence>
<accession>A0ACC0M3B7</accession>
<proteinExistence type="predicted"/>